<reference evidence="2" key="1">
    <citation type="submission" date="2018-01" db="EMBL/GenBank/DDBJ databases">
        <title>An insight into the sialome of Amazonian anophelines.</title>
        <authorList>
            <person name="Ribeiro J.M."/>
            <person name="Scarpassa V."/>
            <person name="Calvo E."/>
        </authorList>
    </citation>
    <scope>NUCLEOTIDE SEQUENCE</scope>
    <source>
        <tissue evidence="2">Salivary glands</tissue>
    </source>
</reference>
<keyword evidence="1" id="KW-0732">Signal</keyword>
<name>A0A2M4B4X4_9DIPT</name>
<evidence type="ECO:0000313" key="2">
    <source>
        <dbReference type="EMBL" id="MBW48087.1"/>
    </source>
</evidence>
<organism evidence="2">
    <name type="scientific">Anopheles triannulatus</name>
    <dbReference type="NCBI Taxonomy" id="58253"/>
    <lineage>
        <taxon>Eukaryota</taxon>
        <taxon>Metazoa</taxon>
        <taxon>Ecdysozoa</taxon>
        <taxon>Arthropoda</taxon>
        <taxon>Hexapoda</taxon>
        <taxon>Insecta</taxon>
        <taxon>Pterygota</taxon>
        <taxon>Neoptera</taxon>
        <taxon>Endopterygota</taxon>
        <taxon>Diptera</taxon>
        <taxon>Nematocera</taxon>
        <taxon>Culicoidea</taxon>
        <taxon>Culicidae</taxon>
        <taxon>Anophelinae</taxon>
        <taxon>Anopheles</taxon>
    </lineage>
</organism>
<dbReference type="AlphaFoldDB" id="A0A2M4B4X4"/>
<evidence type="ECO:0000256" key="1">
    <source>
        <dbReference type="SAM" id="SignalP"/>
    </source>
</evidence>
<feature type="chain" id="PRO_5014831090" evidence="1">
    <location>
        <begin position="24"/>
        <end position="70"/>
    </location>
</feature>
<proteinExistence type="predicted"/>
<accession>A0A2M4B4X4</accession>
<sequence length="70" mass="7529">MGSNITGSTKGIMVVVVVAAAVAVHPHSTPTISTTNSIIRITLFHSPLRICQLRVVIVKWHRRSLGARTA</sequence>
<feature type="signal peptide" evidence="1">
    <location>
        <begin position="1"/>
        <end position="23"/>
    </location>
</feature>
<protein>
    <submittedName>
        <fullName evidence="2">Putative secreted protein</fullName>
    </submittedName>
</protein>
<dbReference type="EMBL" id="GGFK01014766">
    <property type="protein sequence ID" value="MBW48087.1"/>
    <property type="molecule type" value="Transcribed_RNA"/>
</dbReference>